<reference evidence="1" key="1">
    <citation type="submission" date="2023-05" db="EMBL/GenBank/DDBJ databases">
        <authorList>
            <consortium name="ELIXIR-Norway"/>
        </authorList>
    </citation>
    <scope>NUCLEOTIDE SEQUENCE</scope>
</reference>
<accession>A0ACB0FEP8</accession>
<proteinExistence type="predicted"/>
<evidence type="ECO:0000313" key="1">
    <source>
        <dbReference type="EMBL" id="CAI9711557.1"/>
    </source>
</evidence>
<dbReference type="EMBL" id="OX596090">
    <property type="protein sequence ID" value="CAI9711557.1"/>
    <property type="molecule type" value="Genomic_DNA"/>
</dbReference>
<sequence>MGSLEPQTPQQRRKPGFWDPRGCYPPDGPALPSPCHFGLGSPVPFSRSHSPGPLPPVLPVNLGRGSKDDRLTPTPDCSGPDLGSARLALATCLSAATSSACPTGRRHPA</sequence>
<protein>
    <submittedName>
        <fullName evidence="1">Uncharacterized protein</fullName>
    </submittedName>
</protein>
<name>A0ACB0FEP8_RANTA</name>
<organism evidence="1 2">
    <name type="scientific">Rangifer tarandus platyrhynchus</name>
    <name type="common">Svalbard reindeer</name>
    <dbReference type="NCBI Taxonomy" id="3082113"/>
    <lineage>
        <taxon>Eukaryota</taxon>
        <taxon>Metazoa</taxon>
        <taxon>Chordata</taxon>
        <taxon>Craniata</taxon>
        <taxon>Vertebrata</taxon>
        <taxon>Euteleostomi</taxon>
        <taxon>Mammalia</taxon>
        <taxon>Eutheria</taxon>
        <taxon>Laurasiatheria</taxon>
        <taxon>Artiodactyla</taxon>
        <taxon>Ruminantia</taxon>
        <taxon>Pecora</taxon>
        <taxon>Cervidae</taxon>
        <taxon>Odocoileinae</taxon>
        <taxon>Rangifer</taxon>
    </lineage>
</organism>
<gene>
    <name evidence="1" type="ORF">MRATA1EN3_LOCUS22770</name>
</gene>
<dbReference type="Proteomes" id="UP001162501">
    <property type="component" value="Chromosome 6"/>
</dbReference>
<evidence type="ECO:0000313" key="2">
    <source>
        <dbReference type="Proteomes" id="UP001162501"/>
    </source>
</evidence>